<organism evidence="1 2">
    <name type="scientific">Luteibacter jiangsuensis</name>
    <dbReference type="NCBI Taxonomy" id="637577"/>
    <lineage>
        <taxon>Bacteria</taxon>
        <taxon>Pseudomonadati</taxon>
        <taxon>Pseudomonadota</taxon>
        <taxon>Gammaproteobacteria</taxon>
        <taxon>Lysobacterales</taxon>
        <taxon>Rhodanobacteraceae</taxon>
        <taxon>Luteibacter</taxon>
    </lineage>
</organism>
<evidence type="ECO:0000313" key="1">
    <source>
        <dbReference type="EMBL" id="NID05571.1"/>
    </source>
</evidence>
<gene>
    <name evidence="1" type="ORF">HBF26_11790</name>
</gene>
<reference evidence="1 2" key="1">
    <citation type="journal article" date="2011" name="Curr. Microbiol.">
        <title>Luteibacter jiangsuensis sp. nov.: a methamidophos-degrading bacterium isolated from a methamidophos-manufacturing factory.</title>
        <authorList>
            <person name="Wang L."/>
            <person name="Wang G.L."/>
            <person name="Li S.P."/>
            <person name="Jiang J.D."/>
        </authorList>
    </citation>
    <scope>NUCLEOTIDE SEQUENCE [LARGE SCALE GENOMIC DNA]</scope>
    <source>
        <strain evidence="1 2">CGMCC 1.10133</strain>
    </source>
</reference>
<keyword evidence="2" id="KW-1185">Reference proteome</keyword>
<proteinExistence type="predicted"/>
<dbReference type="RefSeq" id="WP_167126339.1">
    <property type="nucleotide sequence ID" value="NZ_JAAQQR010000004.1"/>
</dbReference>
<name>A0ABX0Q710_9GAMM</name>
<accession>A0ABX0Q710</accession>
<evidence type="ECO:0008006" key="3">
    <source>
        <dbReference type="Google" id="ProtNLM"/>
    </source>
</evidence>
<dbReference type="Proteomes" id="UP001429601">
    <property type="component" value="Unassembled WGS sequence"/>
</dbReference>
<protein>
    <recommendedName>
        <fullName evidence="3">Lipoprotein</fullName>
    </recommendedName>
</protein>
<dbReference type="EMBL" id="JAAQQR010000004">
    <property type="protein sequence ID" value="NID05571.1"/>
    <property type="molecule type" value="Genomic_DNA"/>
</dbReference>
<evidence type="ECO:0000313" key="2">
    <source>
        <dbReference type="Proteomes" id="UP001429601"/>
    </source>
</evidence>
<sequence>MALAFAAMLACGDTNAFDLFAPGPEALQRPRKGSPEVQAYANALIDALDRYQAERAAHKNDPRASWWRPWPARGYWLRAEGVSSMHLLVFHQDGPGDARFAIGDGSPGPFCVGAMAELRLFSVGGRSALFKGHCMDGMIAFTPARASDEVRLKNRIEGGGRLLVTGVGRSGTFDLSGVPVLKAMLAAEALGTPPDE</sequence>
<comment type="caution">
    <text evidence="1">The sequence shown here is derived from an EMBL/GenBank/DDBJ whole genome shotgun (WGS) entry which is preliminary data.</text>
</comment>